<feature type="region of interest" description="Disordered" evidence="1">
    <location>
        <begin position="48"/>
        <end position="88"/>
    </location>
</feature>
<proteinExistence type="predicted"/>
<dbReference type="Proteomes" id="UP000279994">
    <property type="component" value="Unassembled WGS sequence"/>
</dbReference>
<reference evidence="3 4" key="1">
    <citation type="submission" date="2018-11" db="EMBL/GenBank/DDBJ databases">
        <authorList>
            <person name="Li F."/>
        </authorList>
    </citation>
    <scope>NUCLEOTIDE SEQUENCE [LARGE SCALE GENOMIC DNA]</scope>
    <source>
        <strain evidence="3 4">Gsoil 818</strain>
    </source>
</reference>
<organism evidence="3 4">
    <name type="scientific">Nocardioides pocheonensis</name>
    <dbReference type="NCBI Taxonomy" id="661485"/>
    <lineage>
        <taxon>Bacteria</taxon>
        <taxon>Bacillati</taxon>
        <taxon>Actinomycetota</taxon>
        <taxon>Actinomycetes</taxon>
        <taxon>Propionibacteriales</taxon>
        <taxon>Nocardioidaceae</taxon>
        <taxon>Nocardioides</taxon>
    </lineage>
</organism>
<protein>
    <submittedName>
        <fullName evidence="3">Uncharacterized protein</fullName>
    </submittedName>
</protein>
<keyword evidence="2" id="KW-1133">Transmembrane helix</keyword>
<evidence type="ECO:0000256" key="1">
    <source>
        <dbReference type="SAM" id="MobiDB-lite"/>
    </source>
</evidence>
<keyword evidence="2" id="KW-0472">Membrane</keyword>
<evidence type="ECO:0000313" key="3">
    <source>
        <dbReference type="EMBL" id="RNM11094.1"/>
    </source>
</evidence>
<accession>A0A3N0GF55</accession>
<feature type="transmembrane region" description="Helical" evidence="2">
    <location>
        <begin position="15"/>
        <end position="38"/>
    </location>
</feature>
<dbReference type="AlphaFoldDB" id="A0A3N0GF55"/>
<sequence length="88" mass="9297">MANYYYDFNPSATTWALMLSGVVLFTVALCVVLIVAISRIEASSVTVRTEAPEVDRADEATLPAASQAGTGSEQLARPAARAPRARPA</sequence>
<name>A0A3N0GF55_9ACTN</name>
<comment type="caution">
    <text evidence="3">The sequence shown here is derived from an EMBL/GenBank/DDBJ whole genome shotgun (WGS) entry which is preliminary data.</text>
</comment>
<evidence type="ECO:0000256" key="2">
    <source>
        <dbReference type="SAM" id="Phobius"/>
    </source>
</evidence>
<evidence type="ECO:0000313" key="4">
    <source>
        <dbReference type="Proteomes" id="UP000279994"/>
    </source>
</evidence>
<gene>
    <name evidence="3" type="ORF">EFL26_23385</name>
</gene>
<keyword evidence="2" id="KW-0812">Transmembrane</keyword>
<dbReference type="EMBL" id="RJSF01000049">
    <property type="protein sequence ID" value="RNM11094.1"/>
    <property type="molecule type" value="Genomic_DNA"/>
</dbReference>
<dbReference type="RefSeq" id="WP_123225332.1">
    <property type="nucleotide sequence ID" value="NZ_RJSF01000049.1"/>
</dbReference>
<feature type="compositionally biased region" description="Basic and acidic residues" evidence="1">
    <location>
        <begin position="50"/>
        <end position="59"/>
    </location>
</feature>
<keyword evidence="4" id="KW-1185">Reference proteome</keyword>